<proteinExistence type="predicted"/>
<evidence type="ECO:0000313" key="2">
    <source>
        <dbReference type="Proteomes" id="UP000829398"/>
    </source>
</evidence>
<dbReference type="Proteomes" id="UP000829398">
    <property type="component" value="Chromosome 2"/>
</dbReference>
<dbReference type="EMBL" id="CM039171">
    <property type="protein sequence ID" value="KAH9794577.1"/>
    <property type="molecule type" value="Genomic_DNA"/>
</dbReference>
<name>A0ACB8N9R9_CITSI</name>
<sequence length="465" mass="53017">MIRRNIALPLTLPHCSKKRRNIPGFDEFGLACFRDLVYDALKHKAKDAVIDEREREQVDRALLANDTSSYYSRISTNWILKDPCPDYMRKAEECLKKERDRVSRYLQSNGEEKLVEKVQHELLVVYATQLLEKEQSGCGALFRGNKVDDLSRMYRFYRTIRKGLEQWLMHSDSMLLLKVPYCLFQRALKEAFKIFCNKTVGGFSSSEQLATFCDNILKKSGNEKLSDEAIEETLEKVVKVLVYISDKDLFAEFYRKKLAQRLLFDRSRFWPSYKSSDLNLPSQMIKQNEGIKIPLPPVDKRKKFVEDVDKDRWYAIDAASVRIMKSRKVLGHQQLVSECIELLGRMFKPAVKAFKKRIEDSTSASGGSSRTTRIGRKAWAGPGPCRPSPSPQPSPCQQRGQQHSAMSDEHPPPALQQPPLSQQQRRASPAILRNPPSSSSHPASLARCSSNPHPPAQLRDAAAST</sequence>
<accession>A0ACB8N9R9</accession>
<keyword evidence="2" id="KW-1185">Reference proteome</keyword>
<gene>
    <name evidence="1" type="ORF">KPL71_004937</name>
</gene>
<comment type="caution">
    <text evidence="1">The sequence shown here is derived from an EMBL/GenBank/DDBJ whole genome shotgun (WGS) entry which is preliminary data.</text>
</comment>
<evidence type="ECO:0000313" key="1">
    <source>
        <dbReference type="EMBL" id="KAH9794577.1"/>
    </source>
</evidence>
<reference evidence="2" key="1">
    <citation type="journal article" date="2023" name="Hortic. Res.">
        <title>A chromosome-level phased genome enabling allele-level studies in sweet orange: a case study on citrus Huanglongbing tolerance.</title>
        <authorList>
            <person name="Wu B."/>
            <person name="Yu Q."/>
            <person name="Deng Z."/>
            <person name="Duan Y."/>
            <person name="Luo F."/>
            <person name="Gmitter F. Jr."/>
        </authorList>
    </citation>
    <scope>NUCLEOTIDE SEQUENCE [LARGE SCALE GENOMIC DNA]</scope>
    <source>
        <strain evidence="2">cv. Valencia</strain>
    </source>
</reference>
<organism evidence="1 2">
    <name type="scientific">Citrus sinensis</name>
    <name type="common">Sweet orange</name>
    <name type="synonym">Citrus aurantium var. sinensis</name>
    <dbReference type="NCBI Taxonomy" id="2711"/>
    <lineage>
        <taxon>Eukaryota</taxon>
        <taxon>Viridiplantae</taxon>
        <taxon>Streptophyta</taxon>
        <taxon>Embryophyta</taxon>
        <taxon>Tracheophyta</taxon>
        <taxon>Spermatophyta</taxon>
        <taxon>Magnoliopsida</taxon>
        <taxon>eudicotyledons</taxon>
        <taxon>Gunneridae</taxon>
        <taxon>Pentapetalae</taxon>
        <taxon>rosids</taxon>
        <taxon>malvids</taxon>
        <taxon>Sapindales</taxon>
        <taxon>Rutaceae</taxon>
        <taxon>Aurantioideae</taxon>
        <taxon>Citrus</taxon>
    </lineage>
</organism>
<protein>
    <submittedName>
        <fullName evidence="1">Cullin-1</fullName>
    </submittedName>
</protein>